<accession>A0A3R9MI40</accession>
<dbReference type="OrthoDB" id="884743at2"/>
<proteinExistence type="predicted"/>
<dbReference type="Proteomes" id="UP000270291">
    <property type="component" value="Unassembled WGS sequence"/>
</dbReference>
<gene>
    <name evidence="1" type="ORF">EI293_18810</name>
</gene>
<dbReference type="AlphaFoldDB" id="A0A3R9MI40"/>
<dbReference type="RefSeq" id="WP_125440090.1">
    <property type="nucleotide sequence ID" value="NZ_RWIU01000007.1"/>
</dbReference>
<sequence length="115" mass="12014">MIFSDLLNATNHSLSNGLTGIPLTAAMDNTETWQQHLLQSGEPAMQDIGRELGNLQSLLSAGDAGLNAQAIGRSLSMLGAQTAEIVRTAPEEVRSGLSGLSDTLLKAGGQLEQAR</sequence>
<evidence type="ECO:0000313" key="1">
    <source>
        <dbReference type="EMBL" id="RSK40991.1"/>
    </source>
</evidence>
<dbReference type="EMBL" id="RWIU01000007">
    <property type="protein sequence ID" value="RSK40991.1"/>
    <property type="molecule type" value="Genomic_DNA"/>
</dbReference>
<evidence type="ECO:0000313" key="2">
    <source>
        <dbReference type="Proteomes" id="UP000270291"/>
    </source>
</evidence>
<organism evidence="1 2">
    <name type="scientific">Hymenobacter perfusus</name>
    <dbReference type="NCBI Taxonomy" id="1236770"/>
    <lineage>
        <taxon>Bacteria</taxon>
        <taxon>Pseudomonadati</taxon>
        <taxon>Bacteroidota</taxon>
        <taxon>Cytophagia</taxon>
        <taxon>Cytophagales</taxon>
        <taxon>Hymenobacteraceae</taxon>
        <taxon>Hymenobacter</taxon>
    </lineage>
</organism>
<comment type="caution">
    <text evidence="1">The sequence shown here is derived from an EMBL/GenBank/DDBJ whole genome shotgun (WGS) entry which is preliminary data.</text>
</comment>
<protein>
    <submittedName>
        <fullName evidence="1">Uncharacterized protein</fullName>
    </submittedName>
</protein>
<keyword evidence="2" id="KW-1185">Reference proteome</keyword>
<name>A0A3R9MI40_9BACT</name>
<reference evidence="1 2" key="1">
    <citation type="submission" date="2018-12" db="EMBL/GenBank/DDBJ databases">
        <authorList>
            <person name="Feng G."/>
            <person name="Zhu H."/>
        </authorList>
    </citation>
    <scope>NUCLEOTIDE SEQUENCE [LARGE SCALE GENOMIC DNA]</scope>
    <source>
        <strain evidence="1 2">LMG 26000</strain>
    </source>
</reference>